<dbReference type="SUPFAM" id="SSF53067">
    <property type="entry name" value="Actin-like ATPase domain"/>
    <property type="match status" value="2"/>
</dbReference>
<dbReference type="GO" id="GO:0004370">
    <property type="term" value="F:glycerol kinase activity"/>
    <property type="evidence" value="ECO:0007669"/>
    <property type="project" value="UniProtKB-EC"/>
</dbReference>
<dbReference type="GO" id="GO:0006641">
    <property type="term" value="P:triglyceride metabolic process"/>
    <property type="evidence" value="ECO:0007669"/>
    <property type="project" value="TreeGrafter"/>
</dbReference>
<proteinExistence type="inferred from homology"/>
<evidence type="ECO:0000313" key="9">
    <source>
        <dbReference type="EMBL" id="GFG32389.1"/>
    </source>
</evidence>
<accession>A0A6L2PII5</accession>
<dbReference type="EMBL" id="BLKM01000363">
    <property type="protein sequence ID" value="GFG32389.1"/>
    <property type="molecule type" value="Genomic_DNA"/>
</dbReference>
<dbReference type="InterPro" id="IPR018484">
    <property type="entry name" value="FGGY_N"/>
</dbReference>
<evidence type="ECO:0000259" key="8">
    <source>
        <dbReference type="Pfam" id="PF02782"/>
    </source>
</evidence>
<evidence type="ECO:0000256" key="6">
    <source>
        <dbReference type="RuleBase" id="RU003733"/>
    </source>
</evidence>
<dbReference type="FunCoup" id="A0A6L2PII5">
    <property type="interactions" value="337"/>
</dbReference>
<dbReference type="InterPro" id="IPR018485">
    <property type="entry name" value="FGGY_C"/>
</dbReference>
<organism evidence="9 10">
    <name type="scientific">Coptotermes formosanus</name>
    <name type="common">Formosan subterranean termite</name>
    <dbReference type="NCBI Taxonomy" id="36987"/>
    <lineage>
        <taxon>Eukaryota</taxon>
        <taxon>Metazoa</taxon>
        <taxon>Ecdysozoa</taxon>
        <taxon>Arthropoda</taxon>
        <taxon>Hexapoda</taxon>
        <taxon>Insecta</taxon>
        <taxon>Pterygota</taxon>
        <taxon>Neoptera</taxon>
        <taxon>Polyneoptera</taxon>
        <taxon>Dictyoptera</taxon>
        <taxon>Blattodea</taxon>
        <taxon>Blattoidea</taxon>
        <taxon>Termitoidae</taxon>
        <taxon>Rhinotermitidae</taxon>
        <taxon>Coptotermes</taxon>
    </lineage>
</organism>
<evidence type="ECO:0000256" key="3">
    <source>
        <dbReference type="ARBA" id="ARBA00012099"/>
    </source>
</evidence>
<dbReference type="AlphaFoldDB" id="A0A6L2PII5"/>
<evidence type="ECO:0000259" key="7">
    <source>
        <dbReference type="Pfam" id="PF00370"/>
    </source>
</evidence>
<dbReference type="Pfam" id="PF00370">
    <property type="entry name" value="FGGY_N"/>
    <property type="match status" value="1"/>
</dbReference>
<comment type="similarity">
    <text evidence="2 6">Belongs to the FGGY kinase family.</text>
</comment>
<dbReference type="PROSITE" id="PS00445">
    <property type="entry name" value="FGGY_KINASES_2"/>
    <property type="match status" value="1"/>
</dbReference>
<protein>
    <recommendedName>
        <fullName evidence="3">glycerol kinase</fullName>
        <ecNumber evidence="3">2.7.1.30</ecNumber>
    </recommendedName>
</protein>
<gene>
    <name evidence="9" type="ORF">Cfor_04369</name>
</gene>
<dbReference type="EC" id="2.7.1.30" evidence="3"/>
<dbReference type="GO" id="GO:0005739">
    <property type="term" value="C:mitochondrion"/>
    <property type="evidence" value="ECO:0007669"/>
    <property type="project" value="TreeGrafter"/>
</dbReference>
<dbReference type="Proteomes" id="UP000502823">
    <property type="component" value="Unassembled WGS sequence"/>
</dbReference>
<dbReference type="InParanoid" id="A0A6L2PII5"/>
<dbReference type="GO" id="GO:0019563">
    <property type="term" value="P:glycerol catabolic process"/>
    <property type="evidence" value="ECO:0007669"/>
    <property type="project" value="UniProtKB-UniPathway"/>
</dbReference>
<dbReference type="GO" id="GO:0046167">
    <property type="term" value="P:glycerol-3-phosphate biosynthetic process"/>
    <property type="evidence" value="ECO:0007669"/>
    <property type="project" value="TreeGrafter"/>
</dbReference>
<evidence type="ECO:0000256" key="2">
    <source>
        <dbReference type="ARBA" id="ARBA00009156"/>
    </source>
</evidence>
<dbReference type="InterPro" id="IPR043129">
    <property type="entry name" value="ATPase_NBD"/>
</dbReference>
<dbReference type="Pfam" id="PF02782">
    <property type="entry name" value="FGGY_C"/>
    <property type="match status" value="1"/>
</dbReference>
<feature type="domain" description="Carbohydrate kinase FGGY N-terminal" evidence="7">
    <location>
        <begin position="5"/>
        <end position="247"/>
    </location>
</feature>
<dbReference type="OrthoDB" id="6278781at2759"/>
<name>A0A6L2PII5_COPFO</name>
<dbReference type="PANTHER" id="PTHR10196">
    <property type="entry name" value="SUGAR KINASE"/>
    <property type="match status" value="1"/>
</dbReference>
<dbReference type="InterPro" id="IPR018483">
    <property type="entry name" value="Carb_kinase_FGGY_CS"/>
</dbReference>
<evidence type="ECO:0000256" key="4">
    <source>
        <dbReference type="ARBA" id="ARBA00022679"/>
    </source>
</evidence>
<evidence type="ECO:0000256" key="1">
    <source>
        <dbReference type="ARBA" id="ARBA00005190"/>
    </source>
</evidence>
<sequence>MDSKYVLAMDVGTTTVRCHVLDKSTAVIGKACYEIEHQYPQIGQDEIEPDELWKKVLSVIHDAVKVAGVNSHQIACIGISTQRSSFITWHRETGKPFHNFVTWKDVRADSLVQQWNKSLTMKGIRLGASCLHAVLRSNRFLAGSVLKLMNAQVTLRLVWMLQNVEALKKAAKCQQVMFGTVDTWLLYKLTGGKLHVTDVSNASATGFYDPFTMKWAYWVLRLFNIPSNMLPDVWDTAADFGCITSDILGADIPIRSLAPVNNFQAAAGFIGIKPTTNREHMVRAILESIVFRVLQLYQALQREVKNCYTCIRVDGGVSQNDFVNQLLADLTGLKVERPQSSEMTVLGAAFLAGLHEGVWQSRDELRELRQIDRVFEPRAHVCEAYGSILTLWNQALGRFLDWYDT</sequence>
<reference evidence="10" key="1">
    <citation type="submission" date="2020-01" db="EMBL/GenBank/DDBJ databases">
        <title>Draft genome sequence of the Termite Coptotermes fromosanus.</title>
        <authorList>
            <person name="Itakura S."/>
            <person name="Yosikawa Y."/>
            <person name="Umezawa K."/>
        </authorList>
    </citation>
    <scope>NUCLEOTIDE SEQUENCE [LARGE SCALE GENOMIC DNA]</scope>
</reference>
<evidence type="ECO:0000256" key="5">
    <source>
        <dbReference type="ARBA" id="ARBA00022777"/>
    </source>
</evidence>
<keyword evidence="10" id="KW-1185">Reference proteome</keyword>
<comment type="pathway">
    <text evidence="1">Polyol metabolism; glycerol degradation via glycerol kinase pathway; sn-glycerol 3-phosphate from glycerol: step 1/1.</text>
</comment>
<keyword evidence="4 6" id="KW-0808">Transferase</keyword>
<dbReference type="UniPathway" id="UPA00618">
    <property type="reaction ID" value="UER00672"/>
</dbReference>
<evidence type="ECO:0000313" key="10">
    <source>
        <dbReference type="Proteomes" id="UP000502823"/>
    </source>
</evidence>
<feature type="domain" description="Carbohydrate kinase FGGY C-terminal" evidence="8">
    <location>
        <begin position="256"/>
        <end position="353"/>
    </location>
</feature>
<keyword evidence="5 6" id="KW-0418">Kinase</keyword>
<dbReference type="PANTHER" id="PTHR10196:SF68">
    <property type="entry name" value="GLYCEROL KINASE 5-RELATED"/>
    <property type="match status" value="1"/>
</dbReference>
<comment type="caution">
    <text evidence="9">The sequence shown here is derived from an EMBL/GenBank/DDBJ whole genome shotgun (WGS) entry which is preliminary data.</text>
</comment>
<dbReference type="Gene3D" id="3.30.420.40">
    <property type="match status" value="2"/>
</dbReference>
<dbReference type="FunFam" id="3.30.420.40:FF:000102">
    <property type="entry name" value="Putative glycerol kinase 5"/>
    <property type="match status" value="1"/>
</dbReference>